<dbReference type="PANTHER" id="PTHR30349:SF81">
    <property type="entry name" value="TYROSINE RECOMBINASE XERC"/>
    <property type="match status" value="1"/>
</dbReference>
<feature type="domain" description="Tyr recombinase" evidence="11">
    <location>
        <begin position="117"/>
        <end position="303"/>
    </location>
</feature>
<evidence type="ECO:0000256" key="10">
    <source>
        <dbReference type="HAMAP-Rule" id="MF_01808"/>
    </source>
</evidence>
<dbReference type="GO" id="GO:0005737">
    <property type="term" value="C:cytoplasm"/>
    <property type="evidence" value="ECO:0007669"/>
    <property type="project" value="UniProtKB-SubCell"/>
</dbReference>
<evidence type="ECO:0000256" key="9">
    <source>
        <dbReference type="ARBA" id="ARBA00023306"/>
    </source>
</evidence>
<dbReference type="PROSITE" id="PS51898">
    <property type="entry name" value="TYR_RECOMBINASE"/>
    <property type="match status" value="1"/>
</dbReference>
<gene>
    <name evidence="13" type="primary">xerD</name>
    <name evidence="10" type="synonym">xerC</name>
    <name evidence="13" type="ORF">H8R10_00485</name>
</gene>
<comment type="similarity">
    <text evidence="2">Belongs to the 'phage' integrase family. XerD subfamily.</text>
</comment>
<keyword evidence="5 10" id="KW-0159">Chromosome partition</keyword>
<evidence type="ECO:0000259" key="11">
    <source>
        <dbReference type="PROSITE" id="PS51898"/>
    </source>
</evidence>
<keyword evidence="3 10" id="KW-0963">Cytoplasm</keyword>
<evidence type="ECO:0000256" key="6">
    <source>
        <dbReference type="ARBA" id="ARBA00022908"/>
    </source>
</evidence>
<feature type="active site" evidence="10">
    <location>
        <position position="255"/>
    </location>
</feature>
<evidence type="ECO:0000256" key="5">
    <source>
        <dbReference type="ARBA" id="ARBA00022829"/>
    </source>
</evidence>
<protein>
    <recommendedName>
        <fullName evidence="10">Tyrosine recombinase XerC</fullName>
    </recommendedName>
</protein>
<comment type="similarity">
    <text evidence="10">Belongs to the 'phage' integrase family. XerC subfamily.</text>
</comment>
<dbReference type="InterPro" id="IPR010998">
    <property type="entry name" value="Integrase_recombinase_N"/>
</dbReference>
<keyword evidence="6 10" id="KW-0229">DNA integration</keyword>
<evidence type="ECO:0000256" key="1">
    <source>
        <dbReference type="ARBA" id="ARBA00004496"/>
    </source>
</evidence>
<dbReference type="InterPro" id="IPR013762">
    <property type="entry name" value="Integrase-like_cat_sf"/>
</dbReference>
<evidence type="ECO:0000256" key="2">
    <source>
        <dbReference type="ARBA" id="ARBA00010450"/>
    </source>
</evidence>
<keyword evidence="7 10" id="KW-0238">DNA-binding</keyword>
<dbReference type="EMBL" id="JACRUO010000001">
    <property type="protein sequence ID" value="MBD3688724.1"/>
    <property type="molecule type" value="Genomic_DNA"/>
</dbReference>
<evidence type="ECO:0000313" key="14">
    <source>
        <dbReference type="Proteomes" id="UP000627538"/>
    </source>
</evidence>
<comment type="subcellular location">
    <subcellularLocation>
        <location evidence="1 10">Cytoplasm</location>
    </subcellularLocation>
</comment>
<keyword evidence="4 10" id="KW-0132">Cell division</keyword>
<feature type="active site" description="O-(3'-phospho-DNA)-tyrosine intermediate" evidence="10">
    <location>
        <position position="290"/>
    </location>
</feature>
<dbReference type="InterPro" id="IPR023009">
    <property type="entry name" value="Tyrosine_recombinase_XerC/XerD"/>
</dbReference>
<evidence type="ECO:0000313" key="13">
    <source>
        <dbReference type="EMBL" id="MBD3688724.1"/>
    </source>
</evidence>
<dbReference type="GO" id="GO:0009037">
    <property type="term" value="F:tyrosine-based site-specific recombinase activity"/>
    <property type="evidence" value="ECO:0007669"/>
    <property type="project" value="UniProtKB-UniRule"/>
</dbReference>
<dbReference type="InterPro" id="IPR002104">
    <property type="entry name" value="Integrase_catalytic"/>
</dbReference>
<dbReference type="InterPro" id="IPR044068">
    <property type="entry name" value="CB"/>
</dbReference>
<feature type="active site" evidence="10">
    <location>
        <position position="183"/>
    </location>
</feature>
<feature type="active site" evidence="10">
    <location>
        <position position="157"/>
    </location>
</feature>
<dbReference type="HAMAP" id="MF_01808">
    <property type="entry name" value="Recomb_XerC_XerD"/>
    <property type="match status" value="1"/>
</dbReference>
<dbReference type="Gene3D" id="1.10.443.10">
    <property type="entry name" value="Intergrase catalytic core"/>
    <property type="match status" value="1"/>
</dbReference>
<dbReference type="PROSITE" id="PS51900">
    <property type="entry name" value="CB"/>
    <property type="match status" value="1"/>
</dbReference>
<dbReference type="NCBIfam" id="NF001399">
    <property type="entry name" value="PRK00283.1"/>
    <property type="match status" value="1"/>
</dbReference>
<organism evidence="13 14">
    <name type="scientific">Nanchangia anserum</name>
    <dbReference type="NCBI Taxonomy" id="2692125"/>
    <lineage>
        <taxon>Bacteria</taxon>
        <taxon>Bacillati</taxon>
        <taxon>Actinomycetota</taxon>
        <taxon>Actinomycetes</taxon>
        <taxon>Actinomycetales</taxon>
        <taxon>Actinomycetaceae</taxon>
        <taxon>Nanchangia</taxon>
    </lineage>
</organism>
<reference evidence="13 14" key="1">
    <citation type="submission" date="2020-08" db="EMBL/GenBank/DDBJ databases">
        <title>Winkia gen. nov., sp. nov., isolated from faeces of the Anser albifrons in China.</title>
        <authorList>
            <person name="Liu Q."/>
        </authorList>
    </citation>
    <scope>NUCLEOTIDE SEQUENCE [LARGE SCALE GENOMIC DNA]</scope>
    <source>
        <strain evidence="13 14">C62</strain>
    </source>
</reference>
<evidence type="ECO:0000256" key="4">
    <source>
        <dbReference type="ARBA" id="ARBA00022618"/>
    </source>
</evidence>
<keyword evidence="8 10" id="KW-0233">DNA recombination</keyword>
<comment type="caution">
    <text evidence="13">The sequence shown here is derived from an EMBL/GenBank/DDBJ whole genome shotgun (WGS) entry which is preliminary data.</text>
</comment>
<keyword evidence="14" id="KW-1185">Reference proteome</keyword>
<dbReference type="InterPro" id="IPR050090">
    <property type="entry name" value="Tyrosine_recombinase_XerCD"/>
</dbReference>
<dbReference type="PANTHER" id="PTHR30349">
    <property type="entry name" value="PHAGE INTEGRASE-RELATED"/>
    <property type="match status" value="1"/>
</dbReference>
<dbReference type="NCBIfam" id="TIGR02225">
    <property type="entry name" value="recomb_XerD"/>
    <property type="match status" value="1"/>
</dbReference>
<accession>A0A8I0G7S8</accession>
<dbReference type="GO" id="GO:0007059">
    <property type="term" value="P:chromosome segregation"/>
    <property type="evidence" value="ECO:0007669"/>
    <property type="project" value="UniProtKB-UniRule"/>
</dbReference>
<feature type="active site" evidence="10">
    <location>
        <position position="281"/>
    </location>
</feature>
<dbReference type="Gene3D" id="1.10.150.130">
    <property type="match status" value="1"/>
</dbReference>
<keyword evidence="9 10" id="KW-0131">Cell cycle</keyword>
<dbReference type="InterPro" id="IPR011932">
    <property type="entry name" value="Recomb_XerD"/>
</dbReference>
<dbReference type="Proteomes" id="UP000627538">
    <property type="component" value="Unassembled WGS sequence"/>
</dbReference>
<evidence type="ECO:0000256" key="7">
    <source>
        <dbReference type="ARBA" id="ARBA00023125"/>
    </source>
</evidence>
<dbReference type="GO" id="GO:0003677">
    <property type="term" value="F:DNA binding"/>
    <property type="evidence" value="ECO:0007669"/>
    <property type="project" value="UniProtKB-UniRule"/>
</dbReference>
<feature type="active site" evidence="10">
    <location>
        <position position="258"/>
    </location>
</feature>
<name>A0A8I0G7S8_9ACTO</name>
<dbReference type="SUPFAM" id="SSF56349">
    <property type="entry name" value="DNA breaking-rejoining enzymes"/>
    <property type="match status" value="1"/>
</dbReference>
<dbReference type="Pfam" id="PF02899">
    <property type="entry name" value="Phage_int_SAM_1"/>
    <property type="match status" value="1"/>
</dbReference>
<dbReference type="CDD" id="cd00798">
    <property type="entry name" value="INT_XerDC_C"/>
    <property type="match status" value="1"/>
</dbReference>
<evidence type="ECO:0000256" key="8">
    <source>
        <dbReference type="ARBA" id="ARBA00023172"/>
    </source>
</evidence>
<dbReference type="GO" id="GO:0051301">
    <property type="term" value="P:cell division"/>
    <property type="evidence" value="ECO:0007669"/>
    <property type="project" value="UniProtKB-KW"/>
</dbReference>
<sequence>MVHVNAIEQACRRFGDHVALERQASAHTCAAYRRDLDRFCDYLKVEQITDLRDITPQIVESYLAACRTGADGRHSLAASSSARMLSSVRSFLAFSVDEGLIADNPAARVHRPKQDRRLPKALSLDDVNRLLAASSGEGAIDIRNRALLELLYGTGARISEAVALAVDDVDVHATQPIVRLMGKGRKERIVPLGTYACQALEHYLVRVRPDLAARGEGTPALFLNTRGRALSRQSAWGILRKVADAAGISQAVSPHTLRHSFATHMLEGGADVRVVQELLGHASVVTTQIYTQVTIQMLREVYATTHPRARG</sequence>
<dbReference type="AlphaFoldDB" id="A0A8I0G7S8"/>
<feature type="domain" description="Core-binding (CB)" evidence="12">
    <location>
        <begin position="5"/>
        <end position="96"/>
    </location>
</feature>
<dbReference type="GO" id="GO:0006313">
    <property type="term" value="P:DNA transposition"/>
    <property type="evidence" value="ECO:0007669"/>
    <property type="project" value="UniProtKB-UniRule"/>
</dbReference>
<evidence type="ECO:0000259" key="12">
    <source>
        <dbReference type="PROSITE" id="PS51900"/>
    </source>
</evidence>
<comment type="subunit">
    <text evidence="10">Forms a cyclic heterotetrameric complex composed of two molecules of XerC and two molecules of XerD.</text>
</comment>
<dbReference type="Pfam" id="PF00589">
    <property type="entry name" value="Phage_integrase"/>
    <property type="match status" value="1"/>
</dbReference>
<dbReference type="InterPro" id="IPR011010">
    <property type="entry name" value="DNA_brk_join_enz"/>
</dbReference>
<dbReference type="InterPro" id="IPR004107">
    <property type="entry name" value="Integrase_SAM-like_N"/>
</dbReference>
<evidence type="ECO:0000256" key="3">
    <source>
        <dbReference type="ARBA" id="ARBA00022490"/>
    </source>
</evidence>
<comment type="function">
    <text evidence="10">Site-specific tyrosine recombinase, which acts by catalyzing the cutting and rejoining of the recombining DNA molecules. The XerC-XerD complex is essential to convert dimers of the bacterial chromosome into monomers to permit their segregation at cell division. It also contributes to the segregational stability of plasmids.</text>
</comment>
<proteinExistence type="inferred from homology"/>